<dbReference type="PANTHER" id="PTHR10098">
    <property type="entry name" value="RAPSYN-RELATED"/>
    <property type="match status" value="1"/>
</dbReference>
<comment type="caution">
    <text evidence="2">The sequence shown here is derived from an EMBL/GenBank/DDBJ whole genome shotgun (WGS) entry which is preliminary data.</text>
</comment>
<dbReference type="Proteomes" id="UP001550739">
    <property type="component" value="Unassembled WGS sequence"/>
</dbReference>
<evidence type="ECO:0008006" key="4">
    <source>
        <dbReference type="Google" id="ProtNLM"/>
    </source>
</evidence>
<evidence type="ECO:0000313" key="2">
    <source>
        <dbReference type="EMBL" id="MEU3787837.1"/>
    </source>
</evidence>
<organism evidence="2 3">
    <name type="scientific">Streptomyces sp. 900129855</name>
    <dbReference type="NCBI Taxonomy" id="3155129"/>
    <lineage>
        <taxon>Bacteria</taxon>
        <taxon>Bacillati</taxon>
        <taxon>Actinomycetota</taxon>
        <taxon>Actinomycetes</taxon>
        <taxon>Kitasatosporales</taxon>
        <taxon>Streptomycetaceae</taxon>
        <taxon>Streptomyces</taxon>
    </lineage>
</organism>
<proteinExistence type="predicted"/>
<accession>A0ABV2ZZ31</accession>
<protein>
    <recommendedName>
        <fullName evidence="4">Tetratricopeptide repeat protein</fullName>
    </recommendedName>
</protein>
<dbReference type="InterPro" id="IPR011990">
    <property type="entry name" value="TPR-like_helical_dom_sf"/>
</dbReference>
<dbReference type="Gene3D" id="1.25.40.10">
    <property type="entry name" value="Tetratricopeptide repeat domain"/>
    <property type="match status" value="1"/>
</dbReference>
<feature type="non-terminal residue" evidence="2">
    <location>
        <position position="1"/>
    </location>
</feature>
<evidence type="ECO:0000256" key="1">
    <source>
        <dbReference type="SAM" id="MobiDB-lite"/>
    </source>
</evidence>
<dbReference type="SUPFAM" id="SSF48452">
    <property type="entry name" value="TPR-like"/>
    <property type="match status" value="1"/>
</dbReference>
<reference evidence="2 3" key="1">
    <citation type="submission" date="2024-06" db="EMBL/GenBank/DDBJ databases">
        <title>The Natural Products Discovery Center: Release of the First 8490 Sequenced Strains for Exploring Actinobacteria Biosynthetic Diversity.</title>
        <authorList>
            <person name="Kalkreuter E."/>
            <person name="Kautsar S.A."/>
            <person name="Yang D."/>
            <person name="Bader C.D."/>
            <person name="Teijaro C.N."/>
            <person name="Fluegel L."/>
            <person name="Davis C.M."/>
            <person name="Simpson J.R."/>
            <person name="Lauterbach L."/>
            <person name="Steele A.D."/>
            <person name="Gui C."/>
            <person name="Meng S."/>
            <person name="Li G."/>
            <person name="Viehrig K."/>
            <person name="Ye F."/>
            <person name="Su P."/>
            <person name="Kiefer A.F."/>
            <person name="Nichols A."/>
            <person name="Cepeda A.J."/>
            <person name="Yan W."/>
            <person name="Fan B."/>
            <person name="Jiang Y."/>
            <person name="Adhikari A."/>
            <person name="Zheng C.-J."/>
            <person name="Schuster L."/>
            <person name="Cowan T.M."/>
            <person name="Smanski M.J."/>
            <person name="Chevrette M.G."/>
            <person name="De Carvalho L.P.S."/>
            <person name="Shen B."/>
        </authorList>
    </citation>
    <scope>NUCLEOTIDE SEQUENCE [LARGE SCALE GENOMIC DNA]</scope>
    <source>
        <strain evidence="2 3">NPDC033843</strain>
    </source>
</reference>
<dbReference type="PANTHER" id="PTHR10098:SF108">
    <property type="entry name" value="TETRATRICOPEPTIDE REPEAT PROTEIN 28"/>
    <property type="match status" value="1"/>
</dbReference>
<gene>
    <name evidence="2" type="ORF">AB0E89_46295</name>
</gene>
<evidence type="ECO:0000313" key="3">
    <source>
        <dbReference type="Proteomes" id="UP001550739"/>
    </source>
</evidence>
<name>A0ABV2ZZ31_9ACTN</name>
<keyword evidence="3" id="KW-1185">Reference proteome</keyword>
<dbReference type="EMBL" id="JBEZVE010000055">
    <property type="protein sequence ID" value="MEU3787837.1"/>
    <property type="molecule type" value="Genomic_DNA"/>
</dbReference>
<sequence>VQAALGDTEEGARTLTAALALYRDLGNRNGEANALKNLGPVQAALGDTEEGARTLTAALALYRDLGNRNGEAEALNHLGTLALSERDLVTAHSCHEQALGIALEIGAPEDEAHALEGLARLHLTQERADEGRGLLLRAQALYKRLGSARAGAVEDTLLRHPAPGPDRTARPSDPE</sequence>
<feature type="region of interest" description="Disordered" evidence="1">
    <location>
        <begin position="154"/>
        <end position="175"/>
    </location>
</feature>